<comment type="caution">
    <text evidence="2">The sequence shown here is derived from an EMBL/GenBank/DDBJ whole genome shotgun (WGS) entry which is preliminary data.</text>
</comment>
<reference evidence="2" key="1">
    <citation type="journal article" date="2021" name="PeerJ">
        <title>Extensive microbial diversity within the chicken gut microbiome revealed by metagenomics and culture.</title>
        <authorList>
            <person name="Gilroy R."/>
            <person name="Ravi A."/>
            <person name="Getino M."/>
            <person name="Pursley I."/>
            <person name="Horton D.L."/>
            <person name="Alikhan N.F."/>
            <person name="Baker D."/>
            <person name="Gharbi K."/>
            <person name="Hall N."/>
            <person name="Watson M."/>
            <person name="Adriaenssens E.M."/>
            <person name="Foster-Nyarko E."/>
            <person name="Jarju S."/>
            <person name="Secka A."/>
            <person name="Antonio M."/>
            <person name="Oren A."/>
            <person name="Chaudhuri R.R."/>
            <person name="La Ragione R."/>
            <person name="Hildebrand F."/>
            <person name="Pallen M.J."/>
        </authorList>
    </citation>
    <scope>NUCLEOTIDE SEQUENCE</scope>
    <source>
        <strain evidence="2">ChiSxjej3B15-24422</strain>
    </source>
</reference>
<dbReference type="Proteomes" id="UP000824007">
    <property type="component" value="Unassembled WGS sequence"/>
</dbReference>
<dbReference type="AlphaFoldDB" id="A0A9D1YNV6"/>
<evidence type="ECO:0000313" key="2">
    <source>
        <dbReference type="EMBL" id="HIY60121.1"/>
    </source>
</evidence>
<name>A0A9D1YNV6_9FIRM</name>
<evidence type="ECO:0000313" key="3">
    <source>
        <dbReference type="Proteomes" id="UP000824007"/>
    </source>
</evidence>
<evidence type="ECO:0000259" key="1">
    <source>
        <dbReference type="Pfam" id="PF13349"/>
    </source>
</evidence>
<accession>A0A9D1YNV6</accession>
<organism evidence="2 3">
    <name type="scientific">Candidatus Eisenbergiella pullistercoris</name>
    <dbReference type="NCBI Taxonomy" id="2838555"/>
    <lineage>
        <taxon>Bacteria</taxon>
        <taxon>Bacillati</taxon>
        <taxon>Bacillota</taxon>
        <taxon>Clostridia</taxon>
        <taxon>Lachnospirales</taxon>
        <taxon>Lachnospiraceae</taxon>
        <taxon>Eisenbergiella</taxon>
    </lineage>
</organism>
<reference evidence="2" key="2">
    <citation type="submission" date="2021-04" db="EMBL/GenBank/DDBJ databases">
        <authorList>
            <person name="Gilroy R."/>
        </authorList>
    </citation>
    <scope>NUCLEOTIDE SEQUENCE</scope>
    <source>
        <strain evidence="2">ChiSxjej3B15-24422</strain>
    </source>
</reference>
<dbReference type="Gene3D" id="2.160.20.120">
    <property type="match status" value="1"/>
</dbReference>
<proteinExistence type="predicted"/>
<feature type="domain" description="DUF4097" evidence="1">
    <location>
        <begin position="83"/>
        <end position="271"/>
    </location>
</feature>
<sequence>MNKWIKGILIVSAGLIVGGGVLAAVGVMSGGPKSLDALAAGGLLQVSAAESDSGIAFDNSHQVWTSDFEETLEGLPEDGTGRLTVEIGGVSLKIMEAEEKTARIRGTGIRKAQAYVEDGTLYVRAESGKKRVKWLFGGGRESTETEGEITLYLPEGFSAEAASLTLGTGELAVDALQTDHLYCNAGMGSLEVRKLRAQAAEVYLGMGEVSLYDAEVSDLTADIGMGAMYMEGAVSEDLTASCGMGSLVMELAGNEADYDYDVSASMGSVRVGDRECAGMSAHWASDGRAAGNFDLDVSMGSVEIYFTNP</sequence>
<protein>
    <submittedName>
        <fullName evidence="2">DUF4097 domain-containing protein</fullName>
    </submittedName>
</protein>
<dbReference type="EMBL" id="DXDD01000072">
    <property type="protein sequence ID" value="HIY60121.1"/>
    <property type="molecule type" value="Genomic_DNA"/>
</dbReference>
<dbReference type="Pfam" id="PF13349">
    <property type="entry name" value="DUF4097"/>
    <property type="match status" value="1"/>
</dbReference>
<gene>
    <name evidence="2" type="ORF">H9831_05505</name>
</gene>
<dbReference type="InterPro" id="IPR025164">
    <property type="entry name" value="Toastrack_DUF4097"/>
</dbReference>